<protein>
    <recommendedName>
        <fullName evidence="3">glucan endo-1,3-beta-D-glucosidase</fullName>
        <ecNumber evidence="3">3.2.1.39</ecNumber>
    </recommendedName>
</protein>
<evidence type="ECO:0000259" key="11">
    <source>
        <dbReference type="Pfam" id="PF10290"/>
    </source>
</evidence>
<feature type="domain" description="Cell wall protein YJL171C/Tos1 N-terminal" evidence="11">
    <location>
        <begin position="35"/>
        <end position="96"/>
    </location>
</feature>
<dbReference type="GO" id="GO:0042973">
    <property type="term" value="F:glucan endo-1,3-beta-D-glucosidase activity"/>
    <property type="evidence" value="ECO:0007669"/>
    <property type="project" value="UniProtKB-EC"/>
</dbReference>
<keyword evidence="4 9" id="KW-0732">Signal</keyword>
<dbReference type="Pfam" id="PF10287">
    <property type="entry name" value="YJL171C_Tos1_C"/>
    <property type="match status" value="1"/>
</dbReference>
<comment type="catalytic activity">
    <reaction evidence="1">
        <text>Hydrolysis of (1-&gt;3)-beta-D-glucosidic linkages in (1-&gt;3)-beta-D-glucans.</text>
        <dbReference type="EC" id="3.2.1.39"/>
    </reaction>
</comment>
<evidence type="ECO:0000256" key="6">
    <source>
        <dbReference type="ARBA" id="ARBA00023295"/>
    </source>
</evidence>
<keyword evidence="7" id="KW-0961">Cell wall biogenesis/degradation</keyword>
<dbReference type="InterPro" id="IPR018805">
    <property type="entry name" value="YJL171C/Tos1_C"/>
</dbReference>
<reference evidence="12 13" key="1">
    <citation type="submission" date="2018-06" db="EMBL/GenBank/DDBJ databases">
        <title>Complete Genomes of Monosporascus.</title>
        <authorList>
            <person name="Robinson A.J."/>
            <person name="Natvig D.O."/>
        </authorList>
    </citation>
    <scope>NUCLEOTIDE SEQUENCE [LARGE SCALE GENOMIC DNA]</scope>
    <source>
        <strain evidence="12 13">CBS 110550</strain>
    </source>
</reference>
<dbReference type="OrthoDB" id="118256at2759"/>
<dbReference type="GO" id="GO:0071555">
    <property type="term" value="P:cell wall organization"/>
    <property type="evidence" value="ECO:0007669"/>
    <property type="project" value="UniProtKB-KW"/>
</dbReference>
<dbReference type="STRING" id="155417.A0A4Q4SWT6"/>
<feature type="chain" id="PRO_5020934036" description="glucan endo-1,3-beta-D-glucosidase" evidence="9">
    <location>
        <begin position="17"/>
        <end position="449"/>
    </location>
</feature>
<evidence type="ECO:0000256" key="3">
    <source>
        <dbReference type="ARBA" id="ARBA00012780"/>
    </source>
</evidence>
<feature type="region of interest" description="Disordered" evidence="8">
    <location>
        <begin position="145"/>
        <end position="198"/>
    </location>
</feature>
<evidence type="ECO:0000313" key="13">
    <source>
        <dbReference type="Proteomes" id="UP000293360"/>
    </source>
</evidence>
<evidence type="ECO:0000259" key="10">
    <source>
        <dbReference type="Pfam" id="PF10287"/>
    </source>
</evidence>
<dbReference type="Proteomes" id="UP000293360">
    <property type="component" value="Unassembled WGS sequence"/>
</dbReference>
<evidence type="ECO:0000256" key="8">
    <source>
        <dbReference type="SAM" id="MobiDB-lite"/>
    </source>
</evidence>
<dbReference type="EC" id="3.2.1.39" evidence="3"/>
<accession>A0A4Q4SWT6</accession>
<evidence type="ECO:0000256" key="2">
    <source>
        <dbReference type="ARBA" id="ARBA00006055"/>
    </source>
</evidence>
<comment type="caution">
    <text evidence="12">The sequence shown here is derived from an EMBL/GenBank/DDBJ whole genome shotgun (WGS) entry which is preliminary data.</text>
</comment>
<keyword evidence="5" id="KW-0378">Hydrolase</keyword>
<evidence type="ECO:0000256" key="1">
    <source>
        <dbReference type="ARBA" id="ARBA00000382"/>
    </source>
</evidence>
<keyword evidence="6" id="KW-0326">Glycosidase</keyword>
<evidence type="ECO:0000256" key="7">
    <source>
        <dbReference type="ARBA" id="ARBA00023316"/>
    </source>
</evidence>
<dbReference type="Pfam" id="PF10290">
    <property type="entry name" value="YJL171C_Tos1_N"/>
    <property type="match status" value="1"/>
</dbReference>
<proteinExistence type="inferred from homology"/>
<keyword evidence="13" id="KW-1185">Reference proteome</keyword>
<gene>
    <name evidence="12" type="ORF">DL764_008705</name>
</gene>
<feature type="compositionally biased region" description="Polar residues" evidence="8">
    <location>
        <begin position="155"/>
        <end position="169"/>
    </location>
</feature>
<evidence type="ECO:0000256" key="9">
    <source>
        <dbReference type="SAM" id="SignalP"/>
    </source>
</evidence>
<feature type="domain" description="Cell wall protein YJL171C/Tos1 C-terminal" evidence="10">
    <location>
        <begin position="202"/>
        <end position="430"/>
    </location>
</feature>
<dbReference type="PANTHER" id="PTHR31737:SF2">
    <property type="entry name" value="PROTEIN TOS1"/>
    <property type="match status" value="1"/>
</dbReference>
<feature type="compositionally biased region" description="Basic and acidic residues" evidence="8">
    <location>
        <begin position="177"/>
        <end position="198"/>
    </location>
</feature>
<sequence>MKYALILVAAAAAASAGKDCWNEGGNFFCGGKGVKQIKYNGLDLAGSYRAVKYMDNSGACTFEDRPYAGPIAPYDEELSFHLRGPFHLDAFAVYKPSIKAKIQGPKSHSKRHGHGHLHQKYAEEKGANIVTAVIDGITQTWENNWYGPTAAPEKTPTTSAMEHSVQAPTVDSYPTKGSDDQEKQKAEQDDKDRAKKVDVPAGDYERVAFYNAASQTADGLVFLANKGDPAVSGTFDSVWGNSLSYVSADGSKCAASPTVLRDVQIGDGDEIAIYSDKECDESCGTVRPGSVAYKGWAGRDKVFLAEFSMPDTGASGWNLNMPAAWLLNAAIARTGQYSACSCWKGDKDSPISGGCGEADIFEVLASGDKKAKSTFHFAHALGDSHYFDRPVDKSIKVAVVFHAASSSTSIKILDDDYDFATTLTSKQIDQLVDDEPDFSLMSLMTFGGF</sequence>
<evidence type="ECO:0000256" key="5">
    <source>
        <dbReference type="ARBA" id="ARBA00022801"/>
    </source>
</evidence>
<comment type="similarity">
    <text evidence="2">Belongs to the PGA52 family.</text>
</comment>
<dbReference type="PANTHER" id="PTHR31737">
    <property type="entry name" value="PROTEIN TOS1"/>
    <property type="match status" value="1"/>
</dbReference>
<evidence type="ECO:0000313" key="12">
    <source>
        <dbReference type="EMBL" id="RYO88654.1"/>
    </source>
</evidence>
<dbReference type="AlphaFoldDB" id="A0A4Q4SWT6"/>
<feature type="signal peptide" evidence="9">
    <location>
        <begin position="1"/>
        <end position="16"/>
    </location>
</feature>
<dbReference type="InterPro" id="IPR018807">
    <property type="entry name" value="YJL171C/Tos1_N"/>
</dbReference>
<dbReference type="GO" id="GO:0009277">
    <property type="term" value="C:fungal-type cell wall"/>
    <property type="evidence" value="ECO:0007669"/>
    <property type="project" value="TreeGrafter"/>
</dbReference>
<dbReference type="EMBL" id="QJNU01000715">
    <property type="protein sequence ID" value="RYO88654.1"/>
    <property type="molecule type" value="Genomic_DNA"/>
</dbReference>
<organism evidence="12 13">
    <name type="scientific">Monosporascus ibericus</name>
    <dbReference type="NCBI Taxonomy" id="155417"/>
    <lineage>
        <taxon>Eukaryota</taxon>
        <taxon>Fungi</taxon>
        <taxon>Dikarya</taxon>
        <taxon>Ascomycota</taxon>
        <taxon>Pezizomycotina</taxon>
        <taxon>Sordariomycetes</taxon>
        <taxon>Xylariomycetidae</taxon>
        <taxon>Xylariales</taxon>
        <taxon>Xylariales incertae sedis</taxon>
        <taxon>Monosporascus</taxon>
    </lineage>
</organism>
<evidence type="ECO:0000256" key="4">
    <source>
        <dbReference type="ARBA" id="ARBA00022729"/>
    </source>
</evidence>
<name>A0A4Q4SWT6_9PEZI</name>